<feature type="domain" description="SUEL-type lectin" evidence="5">
    <location>
        <begin position="28"/>
        <end position="116"/>
    </location>
</feature>
<accession>A0A8T0AS84</accession>
<dbReference type="Pfam" id="PF02140">
    <property type="entry name" value="SUEL_Lectin"/>
    <property type="match status" value="6"/>
</dbReference>
<comment type="caution">
    <text evidence="6">The sequence shown here is derived from an EMBL/GenBank/DDBJ whole genome shotgun (WGS) entry which is preliminary data.</text>
</comment>
<feature type="domain" description="SUEL-type lectin" evidence="5">
    <location>
        <begin position="551"/>
        <end position="641"/>
    </location>
</feature>
<dbReference type="CDD" id="cd22836">
    <property type="entry name" value="Gal_Rha_Lectin_RBL_rpt2"/>
    <property type="match status" value="1"/>
</dbReference>
<evidence type="ECO:0000256" key="4">
    <source>
        <dbReference type="SAM" id="SignalP"/>
    </source>
</evidence>
<dbReference type="PANTHER" id="PTHR46780">
    <property type="entry name" value="PROTEIN EVA-1"/>
    <property type="match status" value="1"/>
</dbReference>
<dbReference type="Proteomes" id="UP000606274">
    <property type="component" value="Unassembled WGS sequence"/>
</dbReference>
<evidence type="ECO:0000259" key="5">
    <source>
        <dbReference type="PROSITE" id="PS50228"/>
    </source>
</evidence>
<dbReference type="AlphaFoldDB" id="A0A8T0AS84"/>
<keyword evidence="7" id="KW-1185">Reference proteome</keyword>
<dbReference type="FunFam" id="2.60.120.740:FF:000001">
    <property type="entry name" value="Adhesion G protein-coupled receptor L2"/>
    <property type="match status" value="1"/>
</dbReference>
<evidence type="ECO:0000256" key="3">
    <source>
        <dbReference type="ARBA" id="ARBA00022737"/>
    </source>
</evidence>
<evidence type="ECO:0000313" key="7">
    <source>
        <dbReference type="Proteomes" id="UP000606274"/>
    </source>
</evidence>
<dbReference type="Gene3D" id="2.60.120.740">
    <property type="match status" value="6"/>
</dbReference>
<keyword evidence="2" id="KW-0430">Lectin</keyword>
<feature type="domain" description="SUEL-type lectin" evidence="5">
    <location>
        <begin position="114"/>
        <end position="212"/>
    </location>
</feature>
<feature type="domain" description="SUEL-type lectin" evidence="5">
    <location>
        <begin position="453"/>
        <end position="543"/>
    </location>
</feature>
<sequence length="641" mass="70623">MMLFLKFTLLALLIAALDLRVSGVTVITCDGKVQRLACASGVIQVASTIYGRTNRNTCTFNRQPFGCARTNCAMGTSVIADRCNGLKTCVVNTKSLRISDPCYGTYKYYTTTYNCVQGRVAVICQRGQKTLNCGHNIIQIIKATYGRDDSGTCIKRKFFLPKRTNCNAPRASATVASLCNGRTRCTLKATNRVFSNPCIGVPKYLTVSYRCNPAPRHTVTCEGNNAVLACGAHRIRIISANYGRTDSLTCAAGRPHQQITRANCYTPWALGQMVARCGGRNICVVPATNGVFSDPCVGTYKYLRVSYNCSSFMTVVKHYIFSLNLNTYSITMVLLLVTLLTFLIAAPDLRVSGKTVITCDGHVQHLSCATGVIQVTSTVFGRTSRQFCTLNRPASQFARTNCALRTSAIASRCNGRRNCEVKTDLLGSPDPCYGTYKYYQTTYNCITGREVVICEQGYRTLSCGDNMIQIINANYGRSDSKTCSNGLPAHLTQNTNCYAPRTYSIVASNCNGRRSCQVEASYKIFTDPCVGISKYLTVSYRCISVQRLSVTCEGRNAVLTCGARRIRIVSANYGRTDPLTCTAGKRHIRHYNRNCYARNTLKKIVARCGGQNTCVVPATNRVFSDPCFGTYKYLRVVYYCV</sequence>
<gene>
    <name evidence="6" type="ORF">HF521_006755</name>
</gene>
<dbReference type="InterPro" id="IPR043159">
    <property type="entry name" value="Lectin_gal-bd_sf"/>
</dbReference>
<dbReference type="EMBL" id="JABFDY010000017">
    <property type="protein sequence ID" value="KAF7695032.1"/>
    <property type="molecule type" value="Genomic_DNA"/>
</dbReference>
<protein>
    <recommendedName>
        <fullName evidence="5">SUEL-type lectin domain-containing protein</fullName>
    </recommendedName>
</protein>
<dbReference type="GO" id="GO:0030246">
    <property type="term" value="F:carbohydrate binding"/>
    <property type="evidence" value="ECO:0007669"/>
    <property type="project" value="UniProtKB-KW"/>
</dbReference>
<keyword evidence="4" id="KW-0732">Signal</keyword>
<feature type="chain" id="PRO_5035766152" description="SUEL-type lectin domain-containing protein" evidence="4">
    <location>
        <begin position="24"/>
        <end position="641"/>
    </location>
</feature>
<dbReference type="InterPro" id="IPR000922">
    <property type="entry name" value="Lectin_gal-bd_dom"/>
</dbReference>
<feature type="domain" description="SUEL-type lectin" evidence="5">
    <location>
        <begin position="220"/>
        <end position="310"/>
    </location>
</feature>
<evidence type="ECO:0000313" key="6">
    <source>
        <dbReference type="EMBL" id="KAF7695032.1"/>
    </source>
</evidence>
<keyword evidence="1" id="KW-0348">Hemagglutinin</keyword>
<reference evidence="6" key="1">
    <citation type="submission" date="2020-08" db="EMBL/GenBank/DDBJ databases">
        <title>Chromosome-level assembly of Southern catfish (Silurus meridionalis) provides insights into visual adaptation to the nocturnal and benthic lifestyles.</title>
        <authorList>
            <person name="Zhang Y."/>
            <person name="Wang D."/>
            <person name="Peng Z."/>
        </authorList>
    </citation>
    <scope>NUCLEOTIDE SEQUENCE</scope>
    <source>
        <strain evidence="6">SWU-2019-XX</strain>
        <tissue evidence="6">Muscle</tissue>
    </source>
</reference>
<organism evidence="6 7">
    <name type="scientific">Silurus meridionalis</name>
    <name type="common">Southern catfish</name>
    <name type="synonym">Silurus soldatovi meridionalis</name>
    <dbReference type="NCBI Taxonomy" id="175797"/>
    <lineage>
        <taxon>Eukaryota</taxon>
        <taxon>Metazoa</taxon>
        <taxon>Chordata</taxon>
        <taxon>Craniata</taxon>
        <taxon>Vertebrata</taxon>
        <taxon>Euteleostomi</taxon>
        <taxon>Actinopterygii</taxon>
        <taxon>Neopterygii</taxon>
        <taxon>Teleostei</taxon>
        <taxon>Ostariophysi</taxon>
        <taxon>Siluriformes</taxon>
        <taxon>Siluridae</taxon>
        <taxon>Silurus</taxon>
    </lineage>
</organism>
<evidence type="ECO:0000256" key="2">
    <source>
        <dbReference type="ARBA" id="ARBA00022734"/>
    </source>
</evidence>
<name>A0A8T0AS84_SILME</name>
<feature type="signal peptide" evidence="4">
    <location>
        <begin position="1"/>
        <end position="23"/>
    </location>
</feature>
<evidence type="ECO:0000256" key="1">
    <source>
        <dbReference type="ARBA" id="ARBA00022546"/>
    </source>
</evidence>
<dbReference type="PROSITE" id="PS50228">
    <property type="entry name" value="SUEL_LECTIN"/>
    <property type="match status" value="6"/>
</dbReference>
<proteinExistence type="predicted"/>
<feature type="domain" description="SUEL-type lectin" evidence="5">
    <location>
        <begin position="358"/>
        <end position="446"/>
    </location>
</feature>
<dbReference type="FunFam" id="2.60.120.740:FF:000003">
    <property type="entry name" value="Protein eva-1 homolog C"/>
    <property type="match status" value="1"/>
</dbReference>
<keyword evidence="3" id="KW-0677">Repeat</keyword>